<gene>
    <name evidence="2" type="ORF">ABN16_08810</name>
</gene>
<feature type="transmembrane region" description="Helical" evidence="1">
    <location>
        <begin position="41"/>
        <end position="60"/>
    </location>
</feature>
<protein>
    <submittedName>
        <fullName evidence="2">Uncharacterized protein</fullName>
    </submittedName>
</protein>
<evidence type="ECO:0000256" key="1">
    <source>
        <dbReference type="SAM" id="Phobius"/>
    </source>
</evidence>
<accession>A0AAC8UV74</accession>
<evidence type="ECO:0000313" key="3">
    <source>
        <dbReference type="Proteomes" id="UP000036000"/>
    </source>
</evidence>
<evidence type="ECO:0000313" key="2">
    <source>
        <dbReference type="EMBL" id="AKP65090.1"/>
    </source>
</evidence>
<dbReference type="AlphaFoldDB" id="A0AAC8UV74"/>
<keyword evidence="3" id="KW-1185">Reference proteome</keyword>
<sequence length="63" mass="7773">MKINKYFYKQITFWFGNLFIISTIQIFPIFTNHYIYSKEDWFRNATEFFVGVFLVGYSFFKSK</sequence>
<dbReference type="KEGG" id="lko:ABN16_08810"/>
<keyword evidence="1" id="KW-0812">Transmembrane</keyword>
<proteinExistence type="predicted"/>
<dbReference type="Proteomes" id="UP000036000">
    <property type="component" value="Chromosome"/>
</dbReference>
<keyword evidence="1" id="KW-0472">Membrane</keyword>
<feature type="transmembrane region" description="Helical" evidence="1">
    <location>
        <begin position="12"/>
        <end position="35"/>
    </location>
</feature>
<name>A0AAC8UV74_9LACO</name>
<keyword evidence="1" id="KW-1133">Transmembrane helix</keyword>
<organism evidence="2 3">
    <name type="scientific">Levilactobacillus koreensis</name>
    <dbReference type="NCBI Taxonomy" id="637971"/>
    <lineage>
        <taxon>Bacteria</taxon>
        <taxon>Bacillati</taxon>
        <taxon>Bacillota</taxon>
        <taxon>Bacilli</taxon>
        <taxon>Lactobacillales</taxon>
        <taxon>Lactobacillaceae</taxon>
        <taxon>Levilactobacillus</taxon>
    </lineage>
</organism>
<dbReference type="EMBL" id="CP012033">
    <property type="protein sequence ID" value="AKP65090.1"/>
    <property type="molecule type" value="Genomic_DNA"/>
</dbReference>
<reference evidence="2 3" key="1">
    <citation type="submission" date="2015-07" db="EMBL/GenBank/DDBJ databases">
        <title>Lactobacillus korensis/26-25/ whole genome sequencing.</title>
        <authorList>
            <person name="Kim M.K."/>
            <person name="Im W.-T."/>
            <person name="Srinivasan S."/>
            <person name="Lee J.-J."/>
        </authorList>
    </citation>
    <scope>NUCLEOTIDE SEQUENCE [LARGE SCALE GENOMIC DNA]</scope>
    <source>
        <strain evidence="2 3">26-25</strain>
    </source>
</reference>